<feature type="compositionally biased region" description="Basic residues" evidence="9">
    <location>
        <begin position="1459"/>
        <end position="1469"/>
    </location>
</feature>
<feature type="compositionally biased region" description="Basic and acidic residues" evidence="9">
    <location>
        <begin position="762"/>
        <end position="791"/>
    </location>
</feature>
<keyword evidence="2" id="KW-0963">Cytoplasm</keyword>
<keyword evidence="6" id="KW-0206">Cytoskeleton</keyword>
<gene>
    <name evidence="11" type="ORF">O3G_MSEX005209</name>
</gene>
<dbReference type="PROSITE" id="PS50067">
    <property type="entry name" value="KINESIN_MOTOR_2"/>
    <property type="match status" value="1"/>
</dbReference>
<keyword evidence="12" id="KW-1185">Reference proteome</keyword>
<protein>
    <recommendedName>
        <fullName evidence="10">Kinesin motor domain-containing protein</fullName>
    </recommendedName>
</protein>
<dbReference type="GO" id="GO:0051231">
    <property type="term" value="P:spindle elongation"/>
    <property type="evidence" value="ECO:0007669"/>
    <property type="project" value="TreeGrafter"/>
</dbReference>
<dbReference type="EMBL" id="JH668350">
    <property type="protein sequence ID" value="KAG6447880.1"/>
    <property type="molecule type" value="Genomic_DNA"/>
</dbReference>
<sequence>MLDQRYSDNELSKRDIPSFIEPRPPLIQNPFMRPRPQKGMNLLELFEEDSELEEPELVQVYLRLKPCNERSNLYEVRSDRCLVTSLDTATAGHGRRTQHNVSKMYTFSKIFRPDCTQKEIFEQVVRDNLKKLPDGQSFTLLTYGASGSGKTYTLMGTVSSPGLVPRSLEYVFKLVDAAQQPLYKPGEAGAEKLSLAEQDFELQWVKRLRHVSAPLRDKYRRMSTQLHSDMTVSSIDLTNRTRYYVWVSFVEIYNEAIYDLLSPPDKRTKLRIREDSSGHVYVKGVTQAFVRSGEEAYDVMVAGKHNLIVAATGVHAQSSRSHCIFTITMLTEIDGEVRWSMVRLCDLAGCERARATRNTGARMQESRAINSSLHVLERCLHTLRRRQRARNRADALVPYRESKLTRLLGSGLSGARGEAVSMVVTLNPSPEYAHETKHVLTLAAVAQDIQINNTMLTTTLESSTQDTTIESSAEVMRLRSENERLHFELVQAQARNKEMLASMEERQQQAADTMRELVEEAKDITRQYYEAQLQALRTEMEEMAEEYESRLAKSTAPSTEAGTPSRYLQAKVAQLMTEIAVLEEKLTAEHLARSRAEKEVQHLRDCIEERDEKAFKDNNSNNQEVMALSDSDHDSDEENDIFNESLEPIFKKENMNKSHSVHRDDLKQNVSQQIVEEECDKSIDTLKNDSHNDTTKDSAYAGGDDESDYNKISDDLSNSIRHEKSAVDQNNALNEKEGNDSTHEENQDFSLDPINNLVEIDVDGKKDDNDIHAENEKDDSTPKKELREVTNEKSVLTASKSDFRGTYCLPDETSSNAVKEDVFKKPSLLRGTYFVNQAVKPSEDTHNKTDVSLTKENGMDMAKTKQDGEKIAKKEKETLVSKIIQSIKSQGSDSSLRQFELLEMEANACEETKNDVPDFGEVRFLKEKRTYFEDNTNLTTNNKVQSNVEKVKQIFENKSKDQSKEMFDIKTDKDKAREQLKKFFDTKIYTDKSKAHPKEFLGININKDESKAHPKEFLDININKDEPKANPKEFLDVNINNDKSRNNPKEFFDTKINSDISNDDAKQSCDIKRNKEKRTYFDNISINIDAPINKKINDIITQNTDERSPSIVKELVGNDFEPSTIKKLLGESLTKPEFLSSIQKNRIVKKHDSVDIFEDFDSPHINKPMDFKNDFDAVTKSVEKLRLPEVDKVDIKREIKMEAFSSIDTPVIEGCKSQNNLPEINVNNTPTDTTNVNNTIEEFENLYKDVTQPRATEFELLVSQVSTVETKETDDVKQNEVKSVVKSKETDIVKQNEVKNEPKQIQFEVEETNYKLRNKSQSKSTKTTAFTEQGDEILAESQEKCESKLRTKRSLRLRRRNPVEEEQEVKLKDIVNLQDEFSDVTMDVPAAKKEVKDIPSPEKCAEEENVPPILGIQSCPSKSVTRSRRKLFTPRAEPLEESLTQAGDSNEKIRVPRPSYHRTRARRKL</sequence>
<evidence type="ECO:0000256" key="3">
    <source>
        <dbReference type="ARBA" id="ARBA00022741"/>
    </source>
</evidence>
<comment type="similarity">
    <text evidence="7">Belongs to the TRAFAC class myosin-kinesin ATPase superfamily. Kinesin family.</text>
</comment>
<evidence type="ECO:0000256" key="1">
    <source>
        <dbReference type="ARBA" id="ARBA00004245"/>
    </source>
</evidence>
<dbReference type="PANTHER" id="PTHR47970">
    <property type="entry name" value="KINESIN-LIKE PROTEIN KIF11"/>
    <property type="match status" value="1"/>
</dbReference>
<dbReference type="Pfam" id="PF00225">
    <property type="entry name" value="Kinesin"/>
    <property type="match status" value="1"/>
</dbReference>
<dbReference type="GO" id="GO:0090307">
    <property type="term" value="P:mitotic spindle assembly"/>
    <property type="evidence" value="ECO:0007669"/>
    <property type="project" value="TreeGrafter"/>
</dbReference>
<keyword evidence="3 7" id="KW-0547">Nucleotide-binding</keyword>
<dbReference type="GO" id="GO:0072686">
    <property type="term" value="C:mitotic spindle"/>
    <property type="evidence" value="ECO:0007669"/>
    <property type="project" value="TreeGrafter"/>
</dbReference>
<feature type="compositionally biased region" description="Basic and acidic residues" evidence="9">
    <location>
        <begin position="734"/>
        <end position="746"/>
    </location>
</feature>
<dbReference type="SMART" id="SM00129">
    <property type="entry name" value="KISc"/>
    <property type="match status" value="1"/>
</dbReference>
<keyword evidence="5 7" id="KW-0505">Motor protein</keyword>
<evidence type="ECO:0000256" key="8">
    <source>
        <dbReference type="SAM" id="Coils"/>
    </source>
</evidence>
<feature type="region of interest" description="Disordered" evidence="9">
    <location>
        <begin position="682"/>
        <end position="793"/>
    </location>
</feature>
<dbReference type="GO" id="GO:0007018">
    <property type="term" value="P:microtubule-based movement"/>
    <property type="evidence" value="ECO:0007669"/>
    <property type="project" value="InterPro"/>
</dbReference>
<keyword evidence="4 7" id="KW-0067">ATP-binding</keyword>
<feature type="region of interest" description="Disordered" evidence="9">
    <location>
        <begin position="1"/>
        <end position="34"/>
    </location>
</feature>
<evidence type="ECO:0000259" key="10">
    <source>
        <dbReference type="PROSITE" id="PS50067"/>
    </source>
</evidence>
<dbReference type="PRINTS" id="PR00380">
    <property type="entry name" value="KINESINHEAVY"/>
</dbReference>
<dbReference type="GO" id="GO:0005876">
    <property type="term" value="C:spindle microtubule"/>
    <property type="evidence" value="ECO:0007669"/>
    <property type="project" value="TreeGrafter"/>
</dbReference>
<dbReference type="GO" id="GO:0008574">
    <property type="term" value="F:plus-end-directed microtubule motor activity"/>
    <property type="evidence" value="ECO:0007669"/>
    <property type="project" value="TreeGrafter"/>
</dbReference>
<keyword evidence="8" id="KW-0175">Coiled coil</keyword>
<comment type="caution">
    <text evidence="11">The sequence shown here is derived from an EMBL/GenBank/DDBJ whole genome shotgun (WGS) entry which is preliminary data.</text>
</comment>
<feature type="compositionally biased region" description="Basic and acidic residues" evidence="9">
    <location>
        <begin position="1"/>
        <end position="16"/>
    </location>
</feature>
<evidence type="ECO:0000313" key="12">
    <source>
        <dbReference type="Proteomes" id="UP000791440"/>
    </source>
</evidence>
<evidence type="ECO:0000313" key="11">
    <source>
        <dbReference type="EMBL" id="KAG6447880.1"/>
    </source>
</evidence>
<comment type="subcellular location">
    <subcellularLocation>
        <location evidence="1">Cytoplasm</location>
        <location evidence="1">Cytoskeleton</location>
    </subcellularLocation>
</comment>
<dbReference type="SUPFAM" id="SSF52540">
    <property type="entry name" value="P-loop containing nucleoside triphosphate hydrolases"/>
    <property type="match status" value="1"/>
</dbReference>
<evidence type="ECO:0000256" key="2">
    <source>
        <dbReference type="ARBA" id="ARBA00022490"/>
    </source>
</evidence>
<evidence type="ECO:0000256" key="9">
    <source>
        <dbReference type="SAM" id="MobiDB-lite"/>
    </source>
</evidence>
<dbReference type="InterPro" id="IPR047149">
    <property type="entry name" value="KIF11-like"/>
</dbReference>
<evidence type="ECO:0000256" key="7">
    <source>
        <dbReference type="PROSITE-ProRule" id="PRU00283"/>
    </source>
</evidence>
<feature type="region of interest" description="Disordered" evidence="9">
    <location>
        <begin position="1414"/>
        <end position="1469"/>
    </location>
</feature>
<evidence type="ECO:0000256" key="6">
    <source>
        <dbReference type="ARBA" id="ARBA00023212"/>
    </source>
</evidence>
<feature type="compositionally biased region" description="Basic and acidic residues" evidence="9">
    <location>
        <begin position="708"/>
        <end position="726"/>
    </location>
</feature>
<feature type="domain" description="Kinesin motor" evidence="10">
    <location>
        <begin position="57"/>
        <end position="449"/>
    </location>
</feature>
<dbReference type="GO" id="GO:0005524">
    <property type="term" value="F:ATP binding"/>
    <property type="evidence" value="ECO:0007669"/>
    <property type="project" value="UniProtKB-UniRule"/>
</dbReference>
<dbReference type="Proteomes" id="UP000791440">
    <property type="component" value="Unassembled WGS sequence"/>
</dbReference>
<dbReference type="InterPro" id="IPR036961">
    <property type="entry name" value="Kinesin_motor_dom_sf"/>
</dbReference>
<reference evidence="11" key="2">
    <citation type="submission" date="2020-12" db="EMBL/GenBank/DDBJ databases">
        <authorList>
            <person name="Kanost M."/>
        </authorList>
    </citation>
    <scope>NUCLEOTIDE SEQUENCE</scope>
</reference>
<dbReference type="PANTHER" id="PTHR47970:SF12">
    <property type="entry name" value="KINESIN FAMILY MEMBER 11"/>
    <property type="match status" value="1"/>
</dbReference>
<dbReference type="GO" id="GO:0008017">
    <property type="term" value="F:microtubule binding"/>
    <property type="evidence" value="ECO:0007669"/>
    <property type="project" value="InterPro"/>
</dbReference>
<evidence type="ECO:0000256" key="5">
    <source>
        <dbReference type="ARBA" id="ARBA00023175"/>
    </source>
</evidence>
<dbReference type="Gene3D" id="3.40.850.10">
    <property type="entry name" value="Kinesin motor domain"/>
    <property type="match status" value="1"/>
</dbReference>
<reference evidence="11" key="1">
    <citation type="journal article" date="2016" name="Insect Biochem. Mol. Biol.">
        <title>Multifaceted biological insights from a draft genome sequence of the tobacco hornworm moth, Manduca sexta.</title>
        <authorList>
            <person name="Kanost M.R."/>
            <person name="Arrese E.L."/>
            <person name="Cao X."/>
            <person name="Chen Y.R."/>
            <person name="Chellapilla S."/>
            <person name="Goldsmith M.R."/>
            <person name="Grosse-Wilde E."/>
            <person name="Heckel D.G."/>
            <person name="Herndon N."/>
            <person name="Jiang H."/>
            <person name="Papanicolaou A."/>
            <person name="Qu J."/>
            <person name="Soulages J.L."/>
            <person name="Vogel H."/>
            <person name="Walters J."/>
            <person name="Waterhouse R.M."/>
            <person name="Ahn S.J."/>
            <person name="Almeida F.C."/>
            <person name="An C."/>
            <person name="Aqrawi P."/>
            <person name="Bretschneider A."/>
            <person name="Bryant W.B."/>
            <person name="Bucks S."/>
            <person name="Chao H."/>
            <person name="Chevignon G."/>
            <person name="Christen J.M."/>
            <person name="Clarke D.F."/>
            <person name="Dittmer N.T."/>
            <person name="Ferguson L.C.F."/>
            <person name="Garavelou S."/>
            <person name="Gordon K.H.J."/>
            <person name="Gunaratna R.T."/>
            <person name="Han Y."/>
            <person name="Hauser F."/>
            <person name="He Y."/>
            <person name="Heidel-Fischer H."/>
            <person name="Hirsh A."/>
            <person name="Hu Y."/>
            <person name="Jiang H."/>
            <person name="Kalra D."/>
            <person name="Klinner C."/>
            <person name="Konig C."/>
            <person name="Kovar C."/>
            <person name="Kroll A.R."/>
            <person name="Kuwar S.S."/>
            <person name="Lee S.L."/>
            <person name="Lehman R."/>
            <person name="Li K."/>
            <person name="Li Z."/>
            <person name="Liang H."/>
            <person name="Lovelace S."/>
            <person name="Lu Z."/>
            <person name="Mansfield J.H."/>
            <person name="McCulloch K.J."/>
            <person name="Mathew T."/>
            <person name="Morton B."/>
            <person name="Muzny D.M."/>
            <person name="Neunemann D."/>
            <person name="Ongeri F."/>
            <person name="Pauchet Y."/>
            <person name="Pu L.L."/>
            <person name="Pyrousis I."/>
            <person name="Rao X.J."/>
            <person name="Redding A."/>
            <person name="Roesel C."/>
            <person name="Sanchez-Gracia A."/>
            <person name="Schaack S."/>
            <person name="Shukla A."/>
            <person name="Tetreau G."/>
            <person name="Wang Y."/>
            <person name="Xiong G.H."/>
            <person name="Traut W."/>
            <person name="Walsh T.K."/>
            <person name="Worley K.C."/>
            <person name="Wu D."/>
            <person name="Wu W."/>
            <person name="Wu Y.Q."/>
            <person name="Zhang X."/>
            <person name="Zou Z."/>
            <person name="Zucker H."/>
            <person name="Briscoe A.D."/>
            <person name="Burmester T."/>
            <person name="Clem R.J."/>
            <person name="Feyereisen R."/>
            <person name="Grimmelikhuijzen C.J.P."/>
            <person name="Hamodrakas S.J."/>
            <person name="Hansson B.S."/>
            <person name="Huguet E."/>
            <person name="Jermiin L.S."/>
            <person name="Lan Q."/>
            <person name="Lehman H.K."/>
            <person name="Lorenzen M."/>
            <person name="Merzendorfer H."/>
            <person name="Michalopoulos I."/>
            <person name="Morton D.B."/>
            <person name="Muthukrishnan S."/>
            <person name="Oakeshott J.G."/>
            <person name="Palmer W."/>
            <person name="Park Y."/>
            <person name="Passarelli A.L."/>
            <person name="Rozas J."/>
            <person name="Schwartz L.M."/>
            <person name="Smith W."/>
            <person name="Southgate A."/>
            <person name="Vilcinskas A."/>
            <person name="Vogt R."/>
            <person name="Wang P."/>
            <person name="Werren J."/>
            <person name="Yu X.Q."/>
            <person name="Zhou J.J."/>
            <person name="Brown S.J."/>
            <person name="Scherer S.E."/>
            <person name="Richards S."/>
            <person name="Blissard G.W."/>
        </authorList>
    </citation>
    <scope>NUCLEOTIDE SEQUENCE</scope>
</reference>
<dbReference type="InterPro" id="IPR001752">
    <property type="entry name" value="Kinesin_motor_dom"/>
</dbReference>
<feature type="compositionally biased region" description="Basic and acidic residues" evidence="9">
    <location>
        <begin position="682"/>
        <end position="696"/>
    </location>
</feature>
<dbReference type="InterPro" id="IPR027417">
    <property type="entry name" value="P-loop_NTPase"/>
</dbReference>
<organism evidence="11 12">
    <name type="scientific">Manduca sexta</name>
    <name type="common">Tobacco hawkmoth</name>
    <name type="synonym">Tobacco hornworm</name>
    <dbReference type="NCBI Taxonomy" id="7130"/>
    <lineage>
        <taxon>Eukaryota</taxon>
        <taxon>Metazoa</taxon>
        <taxon>Ecdysozoa</taxon>
        <taxon>Arthropoda</taxon>
        <taxon>Hexapoda</taxon>
        <taxon>Insecta</taxon>
        <taxon>Pterygota</taxon>
        <taxon>Neoptera</taxon>
        <taxon>Endopterygota</taxon>
        <taxon>Lepidoptera</taxon>
        <taxon>Glossata</taxon>
        <taxon>Ditrysia</taxon>
        <taxon>Bombycoidea</taxon>
        <taxon>Sphingidae</taxon>
        <taxon>Sphinginae</taxon>
        <taxon>Sphingini</taxon>
        <taxon>Manduca</taxon>
    </lineage>
</organism>
<accession>A0A921YZE9</accession>
<proteinExistence type="inferred from homology"/>
<feature type="coiled-coil region" evidence="8">
    <location>
        <begin position="475"/>
        <end position="585"/>
    </location>
</feature>
<name>A0A921YZE9_MANSE</name>
<feature type="binding site" evidence="7">
    <location>
        <begin position="144"/>
        <end position="151"/>
    </location>
    <ligand>
        <name>ATP</name>
        <dbReference type="ChEBI" id="CHEBI:30616"/>
    </ligand>
</feature>
<evidence type="ECO:0000256" key="4">
    <source>
        <dbReference type="ARBA" id="ARBA00022840"/>
    </source>
</evidence>